<evidence type="ECO:0000259" key="8">
    <source>
        <dbReference type="Pfam" id="PF01490"/>
    </source>
</evidence>
<evidence type="ECO:0000256" key="3">
    <source>
        <dbReference type="ARBA" id="ARBA00022692"/>
    </source>
</evidence>
<feature type="transmembrane region" description="Helical" evidence="7">
    <location>
        <begin position="192"/>
        <end position="211"/>
    </location>
</feature>
<proteinExistence type="inferred from homology"/>
<reference evidence="9" key="1">
    <citation type="journal article" date="2020" name="Stud. Mycol.">
        <title>101 Dothideomycetes genomes: a test case for predicting lifestyles and emergence of pathogens.</title>
        <authorList>
            <person name="Haridas S."/>
            <person name="Albert R."/>
            <person name="Binder M."/>
            <person name="Bloem J."/>
            <person name="Labutti K."/>
            <person name="Salamov A."/>
            <person name="Andreopoulos B."/>
            <person name="Baker S."/>
            <person name="Barry K."/>
            <person name="Bills G."/>
            <person name="Bluhm B."/>
            <person name="Cannon C."/>
            <person name="Castanera R."/>
            <person name="Culley D."/>
            <person name="Daum C."/>
            <person name="Ezra D."/>
            <person name="Gonzalez J."/>
            <person name="Henrissat B."/>
            <person name="Kuo A."/>
            <person name="Liang C."/>
            <person name="Lipzen A."/>
            <person name="Lutzoni F."/>
            <person name="Magnuson J."/>
            <person name="Mondo S."/>
            <person name="Nolan M."/>
            <person name="Ohm R."/>
            <person name="Pangilinan J."/>
            <person name="Park H.-J."/>
            <person name="Ramirez L."/>
            <person name="Alfaro M."/>
            <person name="Sun H."/>
            <person name="Tritt A."/>
            <person name="Yoshinaga Y."/>
            <person name="Zwiers L.-H."/>
            <person name="Turgeon B."/>
            <person name="Goodwin S."/>
            <person name="Spatafora J."/>
            <person name="Crous P."/>
            <person name="Grigoriev I."/>
        </authorList>
    </citation>
    <scope>NUCLEOTIDE SEQUENCE</scope>
    <source>
        <strain evidence="9">CBS 113389</strain>
    </source>
</reference>
<feature type="transmembrane region" description="Helical" evidence="7">
    <location>
        <begin position="400"/>
        <end position="420"/>
    </location>
</feature>
<dbReference type="OrthoDB" id="40134at2759"/>
<evidence type="ECO:0000313" key="10">
    <source>
        <dbReference type="Proteomes" id="UP000799767"/>
    </source>
</evidence>
<dbReference type="RefSeq" id="XP_033586034.1">
    <property type="nucleotide sequence ID" value="XM_033737673.1"/>
</dbReference>
<keyword evidence="3 7" id="KW-0812">Transmembrane</keyword>
<evidence type="ECO:0000256" key="1">
    <source>
        <dbReference type="ARBA" id="ARBA00004141"/>
    </source>
</evidence>
<feature type="transmembrane region" description="Helical" evidence="7">
    <location>
        <begin position="586"/>
        <end position="610"/>
    </location>
</feature>
<dbReference type="EMBL" id="MU001641">
    <property type="protein sequence ID" value="KAF2479464.1"/>
    <property type="molecule type" value="Genomic_DNA"/>
</dbReference>
<evidence type="ECO:0000256" key="4">
    <source>
        <dbReference type="ARBA" id="ARBA00022989"/>
    </source>
</evidence>
<comment type="similarity">
    <text evidence="2">Belongs to the amino acid/polyamine transporter 2 family.</text>
</comment>
<evidence type="ECO:0000256" key="2">
    <source>
        <dbReference type="ARBA" id="ARBA00008066"/>
    </source>
</evidence>
<dbReference type="Proteomes" id="UP000799767">
    <property type="component" value="Unassembled WGS sequence"/>
</dbReference>
<evidence type="ECO:0000256" key="6">
    <source>
        <dbReference type="SAM" id="MobiDB-lite"/>
    </source>
</evidence>
<organism evidence="9 10">
    <name type="scientific">Neohortaea acidophila</name>
    <dbReference type="NCBI Taxonomy" id="245834"/>
    <lineage>
        <taxon>Eukaryota</taxon>
        <taxon>Fungi</taxon>
        <taxon>Dikarya</taxon>
        <taxon>Ascomycota</taxon>
        <taxon>Pezizomycotina</taxon>
        <taxon>Dothideomycetes</taxon>
        <taxon>Dothideomycetidae</taxon>
        <taxon>Mycosphaerellales</taxon>
        <taxon>Teratosphaeriaceae</taxon>
        <taxon>Neohortaea</taxon>
    </lineage>
</organism>
<dbReference type="PANTHER" id="PTHR22950:SF461">
    <property type="entry name" value="AMINO ACID TRANSPORTER TRANSMEMBRANE DOMAIN-CONTAINING PROTEIN"/>
    <property type="match status" value="1"/>
</dbReference>
<feature type="transmembrane region" description="Helical" evidence="7">
    <location>
        <begin position="257"/>
        <end position="276"/>
    </location>
</feature>
<dbReference type="InterPro" id="IPR013057">
    <property type="entry name" value="AA_transpt_TM"/>
</dbReference>
<comment type="subcellular location">
    <subcellularLocation>
        <location evidence="1">Membrane</location>
        <topology evidence="1">Multi-pass membrane protein</topology>
    </subcellularLocation>
</comment>
<evidence type="ECO:0000313" key="9">
    <source>
        <dbReference type="EMBL" id="KAF2479464.1"/>
    </source>
</evidence>
<keyword evidence="5 7" id="KW-0472">Membrane</keyword>
<protein>
    <submittedName>
        <fullName evidence="9">Transmembrane amino acid transporter protein-domain-containing protein</fullName>
    </submittedName>
</protein>
<dbReference type="AlphaFoldDB" id="A0A6A6PID2"/>
<dbReference type="GO" id="GO:0016020">
    <property type="term" value="C:membrane"/>
    <property type="evidence" value="ECO:0007669"/>
    <property type="project" value="UniProtKB-SubCell"/>
</dbReference>
<dbReference type="GO" id="GO:0015179">
    <property type="term" value="F:L-amino acid transmembrane transporter activity"/>
    <property type="evidence" value="ECO:0007669"/>
    <property type="project" value="TreeGrafter"/>
</dbReference>
<feature type="transmembrane region" description="Helical" evidence="7">
    <location>
        <begin position="368"/>
        <end position="388"/>
    </location>
</feature>
<feature type="transmembrane region" description="Helical" evidence="7">
    <location>
        <begin position="448"/>
        <end position="470"/>
    </location>
</feature>
<evidence type="ECO:0000256" key="7">
    <source>
        <dbReference type="SAM" id="Phobius"/>
    </source>
</evidence>
<dbReference type="GeneID" id="54478675"/>
<feature type="region of interest" description="Disordered" evidence="6">
    <location>
        <begin position="95"/>
        <end position="146"/>
    </location>
</feature>
<keyword evidence="4 7" id="KW-1133">Transmembrane helix</keyword>
<keyword evidence="10" id="KW-1185">Reference proteome</keyword>
<dbReference type="Pfam" id="PF01490">
    <property type="entry name" value="Aa_trans"/>
    <property type="match status" value="1"/>
</dbReference>
<sequence length="625" mass="68108">MAAPMGAANLGGSADPRLNSVAVDDIGTRRDSLIHHLGPPNANGHNTIYLDSSITFEDYRWWAARAREFEKSIPANAGFTSLMQVIGLGASNKKAELHPDVPHSDSDRDVSNEKDDVSKSAGDVDLSTGGHDNPPPYAKPPTGTSSAGNYAVTEAEWAQAQRAGRTASWGAIFYLLTTDILGPYSAPWAIAQLGYGPGVAIFLVFGVLSYYSAMQLWKMFCGLDSPRYPIRNYGDLAFRLFGNWARVTANVLQSFQFFLNVALCIVANGQALAQMARGVNQTGWICFLVAEVVFTIIGLILGQIRTLQRLSWLANLAVWLNVTVMISTLAAVFIYAPNYAANLTLGIPKGPIVTSGGLPPGKSLQVNVSGVFNGVFAFGGATMFMELLAEMRRPFDFWKAILIAEVFITSVYMVFGLIVYSQQGQFTYNPTFQGISNAGYTLQTLGNALYFIVSVIAALLYGNIGMKVFYTSVLQDVFSFPPLDNKKGKWTWVVMVPIYWGLAFILAAAVPQISNLTAFEGALTIQQFSYTFPPLLMVAYNCQADSALPGESYDPRTGQTIRHDNGPMRLWRGFKKRWLMNTWDSLYFLAAAATAVLGLWASISGMVAFYKVTAVTSFGCRNPAG</sequence>
<evidence type="ECO:0000256" key="5">
    <source>
        <dbReference type="ARBA" id="ARBA00023136"/>
    </source>
</evidence>
<feature type="domain" description="Amino acid transporter transmembrane" evidence="8">
    <location>
        <begin position="166"/>
        <end position="537"/>
    </location>
</feature>
<feature type="compositionally biased region" description="Basic and acidic residues" evidence="6">
    <location>
        <begin position="95"/>
        <end position="118"/>
    </location>
</feature>
<dbReference type="PANTHER" id="PTHR22950">
    <property type="entry name" value="AMINO ACID TRANSPORTER"/>
    <property type="match status" value="1"/>
</dbReference>
<gene>
    <name evidence="9" type="ORF">BDY17DRAFT_327431</name>
</gene>
<name>A0A6A6PID2_9PEZI</name>
<feature type="transmembrane region" description="Helical" evidence="7">
    <location>
        <begin position="313"/>
        <end position="336"/>
    </location>
</feature>
<feature type="transmembrane region" description="Helical" evidence="7">
    <location>
        <begin position="490"/>
        <end position="510"/>
    </location>
</feature>
<feature type="transmembrane region" description="Helical" evidence="7">
    <location>
        <begin position="282"/>
        <end position="301"/>
    </location>
</feature>
<accession>A0A6A6PID2</accession>